<evidence type="ECO:0000256" key="2">
    <source>
        <dbReference type="ARBA" id="ARBA00023203"/>
    </source>
</evidence>
<evidence type="ECO:0000259" key="3">
    <source>
        <dbReference type="PROSITE" id="PS51263"/>
    </source>
</evidence>
<dbReference type="SMART" id="SM00102">
    <property type="entry name" value="ADF"/>
    <property type="match status" value="1"/>
</dbReference>
<dbReference type="SUPFAM" id="SSF55753">
    <property type="entry name" value="Actin depolymerizing proteins"/>
    <property type="match status" value="1"/>
</dbReference>
<accession>A0ABP0GL98</accession>
<dbReference type="PROSITE" id="PS51263">
    <property type="entry name" value="ADF_H"/>
    <property type="match status" value="1"/>
</dbReference>
<dbReference type="PANTHER" id="PTHR11913">
    <property type="entry name" value="COFILIN-RELATED"/>
    <property type="match status" value="1"/>
</dbReference>
<proteinExistence type="inferred from homology"/>
<dbReference type="InterPro" id="IPR029006">
    <property type="entry name" value="ADF-H/Gelsolin-like_dom_sf"/>
</dbReference>
<sequence length="156" mass="17692">MASGIKIEDETKTEALKCGKVGGYKALMMEIVKNTSKLEVVRMIETIPFFKDEMHFDKVVELLNVRGYDQPAYLLFDCDYVTHDSRKSSTLVFLSWIPDNIGVKQRMLYGSSATAVRQGLEAPVLWECQDLSDLKAEELFSKVGQKKAQRVMGCDR</sequence>
<evidence type="ECO:0000313" key="4">
    <source>
        <dbReference type="EMBL" id="CAK8692522.1"/>
    </source>
</evidence>
<comment type="caution">
    <text evidence="4">The sequence shown here is derived from an EMBL/GenBank/DDBJ whole genome shotgun (WGS) entry which is preliminary data.</text>
</comment>
<dbReference type="Proteomes" id="UP001642483">
    <property type="component" value="Unassembled WGS sequence"/>
</dbReference>
<reference evidence="4 5" key="1">
    <citation type="submission" date="2024-02" db="EMBL/GenBank/DDBJ databases">
        <authorList>
            <person name="Daric V."/>
            <person name="Darras S."/>
        </authorList>
    </citation>
    <scope>NUCLEOTIDE SEQUENCE [LARGE SCALE GENOMIC DNA]</scope>
</reference>
<evidence type="ECO:0000256" key="1">
    <source>
        <dbReference type="ARBA" id="ARBA00006844"/>
    </source>
</evidence>
<keyword evidence="2" id="KW-0009">Actin-binding</keyword>
<name>A0ABP0GL98_CLALP</name>
<dbReference type="InterPro" id="IPR002108">
    <property type="entry name" value="ADF-H"/>
</dbReference>
<evidence type="ECO:0000313" key="5">
    <source>
        <dbReference type="Proteomes" id="UP001642483"/>
    </source>
</evidence>
<dbReference type="EMBL" id="CAWYQH010000130">
    <property type="protein sequence ID" value="CAK8692522.1"/>
    <property type="molecule type" value="Genomic_DNA"/>
</dbReference>
<organism evidence="4 5">
    <name type="scientific">Clavelina lepadiformis</name>
    <name type="common">Light-bulb sea squirt</name>
    <name type="synonym">Ascidia lepadiformis</name>
    <dbReference type="NCBI Taxonomy" id="159417"/>
    <lineage>
        <taxon>Eukaryota</taxon>
        <taxon>Metazoa</taxon>
        <taxon>Chordata</taxon>
        <taxon>Tunicata</taxon>
        <taxon>Ascidiacea</taxon>
        <taxon>Aplousobranchia</taxon>
        <taxon>Clavelinidae</taxon>
        <taxon>Clavelina</taxon>
    </lineage>
</organism>
<dbReference type="InterPro" id="IPR017904">
    <property type="entry name" value="ADF/Cofilin"/>
</dbReference>
<gene>
    <name evidence="4" type="ORF">CVLEPA_LOCUS25785</name>
</gene>
<dbReference type="Gene3D" id="3.40.20.10">
    <property type="entry name" value="Severin"/>
    <property type="match status" value="1"/>
</dbReference>
<feature type="domain" description="ADF-H" evidence="3">
    <location>
        <begin position="4"/>
        <end position="144"/>
    </location>
</feature>
<dbReference type="Pfam" id="PF00241">
    <property type="entry name" value="Cofilin_ADF"/>
    <property type="match status" value="1"/>
</dbReference>
<comment type="similarity">
    <text evidence="1">Belongs to the actin-binding proteins ADF family.</text>
</comment>
<keyword evidence="5" id="KW-1185">Reference proteome</keyword>
<protein>
    <recommendedName>
        <fullName evidence="3">ADF-H domain-containing protein</fullName>
    </recommendedName>
</protein>